<dbReference type="Gene3D" id="1.10.10.10">
    <property type="entry name" value="Winged helix-like DNA-binding domain superfamily/Winged helix DNA-binding domain"/>
    <property type="match status" value="1"/>
</dbReference>
<dbReference type="EMBL" id="AP027272">
    <property type="protein sequence ID" value="BDX08064.1"/>
    <property type="molecule type" value="Genomic_DNA"/>
</dbReference>
<dbReference type="FunFam" id="1.10.10.10:FF:000001">
    <property type="entry name" value="LysR family transcriptional regulator"/>
    <property type="match status" value="1"/>
</dbReference>
<dbReference type="GO" id="GO:0003700">
    <property type="term" value="F:DNA-binding transcription factor activity"/>
    <property type="evidence" value="ECO:0007669"/>
    <property type="project" value="InterPro"/>
</dbReference>
<keyword evidence="7" id="KW-1185">Reference proteome</keyword>
<evidence type="ECO:0000256" key="2">
    <source>
        <dbReference type="ARBA" id="ARBA00023015"/>
    </source>
</evidence>
<name>A0AA48HMP9_9ALTE</name>
<keyword evidence="4" id="KW-0804">Transcription</keyword>
<dbReference type="SUPFAM" id="SSF46785">
    <property type="entry name" value="Winged helix' DNA-binding domain"/>
    <property type="match status" value="1"/>
</dbReference>
<dbReference type="PROSITE" id="PS50931">
    <property type="entry name" value="HTH_LYSR"/>
    <property type="match status" value="1"/>
</dbReference>
<keyword evidence="3" id="KW-0238">DNA-binding</keyword>
<dbReference type="GO" id="GO:0006351">
    <property type="term" value="P:DNA-templated transcription"/>
    <property type="evidence" value="ECO:0007669"/>
    <property type="project" value="TreeGrafter"/>
</dbReference>
<dbReference type="Gene3D" id="3.40.190.290">
    <property type="match status" value="1"/>
</dbReference>
<dbReference type="CDD" id="cd08422">
    <property type="entry name" value="PBP2_CrgA_like"/>
    <property type="match status" value="1"/>
</dbReference>
<evidence type="ECO:0000313" key="6">
    <source>
        <dbReference type="EMBL" id="BDX08064.1"/>
    </source>
</evidence>
<dbReference type="GO" id="GO:0043565">
    <property type="term" value="F:sequence-specific DNA binding"/>
    <property type="evidence" value="ECO:0007669"/>
    <property type="project" value="TreeGrafter"/>
</dbReference>
<evidence type="ECO:0000256" key="4">
    <source>
        <dbReference type="ARBA" id="ARBA00023163"/>
    </source>
</evidence>
<dbReference type="Pfam" id="PF03466">
    <property type="entry name" value="LysR_substrate"/>
    <property type="match status" value="1"/>
</dbReference>
<dbReference type="KEGG" id="pmaw:MACH26_35850"/>
<keyword evidence="2" id="KW-0805">Transcription regulation</keyword>
<dbReference type="InterPro" id="IPR058163">
    <property type="entry name" value="LysR-type_TF_proteobact-type"/>
</dbReference>
<proteinExistence type="inferred from homology"/>
<evidence type="ECO:0000256" key="3">
    <source>
        <dbReference type="ARBA" id="ARBA00023125"/>
    </source>
</evidence>
<dbReference type="InterPro" id="IPR036388">
    <property type="entry name" value="WH-like_DNA-bd_sf"/>
</dbReference>
<comment type="similarity">
    <text evidence="1">Belongs to the LysR transcriptional regulatory family.</text>
</comment>
<dbReference type="SUPFAM" id="SSF53850">
    <property type="entry name" value="Periplasmic binding protein-like II"/>
    <property type="match status" value="1"/>
</dbReference>
<evidence type="ECO:0000256" key="1">
    <source>
        <dbReference type="ARBA" id="ARBA00009437"/>
    </source>
</evidence>
<evidence type="ECO:0000313" key="7">
    <source>
        <dbReference type="Proteomes" id="UP001333710"/>
    </source>
</evidence>
<dbReference type="PANTHER" id="PTHR30537:SF31">
    <property type="entry name" value="TRANSCRIPTIONAL REGULATOR, LYSR FAMILY"/>
    <property type="match status" value="1"/>
</dbReference>
<dbReference type="InterPro" id="IPR036390">
    <property type="entry name" value="WH_DNA-bd_sf"/>
</dbReference>
<accession>A0AA48HMP9</accession>
<dbReference type="InterPro" id="IPR000847">
    <property type="entry name" value="LysR_HTH_N"/>
</dbReference>
<feature type="domain" description="HTH lysR-type" evidence="5">
    <location>
        <begin position="2"/>
        <end position="59"/>
    </location>
</feature>
<dbReference type="AlphaFoldDB" id="A0AA48HMP9"/>
<dbReference type="PANTHER" id="PTHR30537">
    <property type="entry name" value="HTH-TYPE TRANSCRIPTIONAL REGULATOR"/>
    <property type="match status" value="1"/>
</dbReference>
<organism evidence="6 7">
    <name type="scientific">Planctobacterium marinum</name>
    <dbReference type="NCBI Taxonomy" id="1631968"/>
    <lineage>
        <taxon>Bacteria</taxon>
        <taxon>Pseudomonadati</taxon>
        <taxon>Pseudomonadota</taxon>
        <taxon>Gammaproteobacteria</taxon>
        <taxon>Alteromonadales</taxon>
        <taxon>Alteromonadaceae</taxon>
        <taxon>Planctobacterium</taxon>
    </lineage>
</organism>
<dbReference type="Proteomes" id="UP001333710">
    <property type="component" value="Chromosome"/>
</dbReference>
<dbReference type="Pfam" id="PF00126">
    <property type="entry name" value="HTH_1"/>
    <property type="match status" value="1"/>
</dbReference>
<evidence type="ECO:0000259" key="5">
    <source>
        <dbReference type="PROSITE" id="PS50931"/>
    </source>
</evidence>
<reference evidence="6" key="1">
    <citation type="submission" date="2023-01" db="EMBL/GenBank/DDBJ databases">
        <title>Complete genome sequence of Planctobacterium marinum strain Dej080120_11.</title>
        <authorList>
            <person name="Ueki S."/>
            <person name="Maruyama F."/>
        </authorList>
    </citation>
    <scope>NUCLEOTIDE SEQUENCE</scope>
    <source>
        <strain evidence="6">Dej080120_11</strain>
    </source>
</reference>
<protein>
    <submittedName>
        <fullName evidence="6">LysR family transcriptional regulator</fullName>
    </submittedName>
</protein>
<gene>
    <name evidence="6" type="ORF">MACH26_35850</name>
</gene>
<dbReference type="InterPro" id="IPR005119">
    <property type="entry name" value="LysR_subst-bd"/>
</dbReference>
<dbReference type="RefSeq" id="WP_338294149.1">
    <property type="nucleotide sequence ID" value="NZ_AP027272.1"/>
</dbReference>
<sequence>MIDLNDYYYFVHVVEKKGFSAAAVTLDIPKSRLSRHIKSLEERLQVQLIQRTSRQFAITEIGQIFYRHARSLVDEMEQAEAAVKLNQKELSGSVNLSCSVGVAQFALKQVLLDFMIENPQILVQQHVSNQPVNLIESGIDIAVRGHMAPLPDSSLIQRHLATVQWHLFASPEYLAQKGTPASPIELIKQQTLKVGWQSKKGAWTLLHDSGKEASIPITARLCSDDMSTLKLAAEQGLGIVALPSYTCKQELAENKLQRVLPEWNAGIAELTLLTPSRKGTSPSVSALKDYLLEKVQASVT</sequence>